<organism evidence="1 2">
    <name type="scientific">Rufibacter roseus</name>
    <dbReference type="NCBI Taxonomy" id="1567108"/>
    <lineage>
        <taxon>Bacteria</taxon>
        <taxon>Pseudomonadati</taxon>
        <taxon>Bacteroidota</taxon>
        <taxon>Cytophagia</taxon>
        <taxon>Cytophagales</taxon>
        <taxon>Hymenobacteraceae</taxon>
        <taxon>Rufibacter</taxon>
    </lineage>
</organism>
<accession>A0ABW2DGR6</accession>
<dbReference type="Proteomes" id="UP001596405">
    <property type="component" value="Unassembled WGS sequence"/>
</dbReference>
<sequence length="72" mass="8323">MRSVSFYQSLFRLLGWSKLNEYFLAAASRNSHQLEKPNSMGCLLVEFSYSDQFILKVALATQQNFAPDEKQE</sequence>
<keyword evidence="2" id="KW-1185">Reference proteome</keyword>
<comment type="caution">
    <text evidence="1">The sequence shown here is derived from an EMBL/GenBank/DDBJ whole genome shotgun (WGS) entry which is preliminary data.</text>
</comment>
<dbReference type="RefSeq" id="WP_153042240.1">
    <property type="nucleotide sequence ID" value="NZ_JBHSYQ010000003.1"/>
</dbReference>
<dbReference type="EMBL" id="JBHSYQ010000003">
    <property type="protein sequence ID" value="MFC6996994.1"/>
    <property type="molecule type" value="Genomic_DNA"/>
</dbReference>
<evidence type="ECO:0000313" key="1">
    <source>
        <dbReference type="EMBL" id="MFC6996994.1"/>
    </source>
</evidence>
<name>A0ABW2DGR6_9BACT</name>
<proteinExistence type="predicted"/>
<reference evidence="2" key="1">
    <citation type="journal article" date="2019" name="Int. J. Syst. Evol. Microbiol.">
        <title>The Global Catalogue of Microorganisms (GCM) 10K type strain sequencing project: providing services to taxonomists for standard genome sequencing and annotation.</title>
        <authorList>
            <consortium name="The Broad Institute Genomics Platform"/>
            <consortium name="The Broad Institute Genome Sequencing Center for Infectious Disease"/>
            <person name="Wu L."/>
            <person name="Ma J."/>
        </authorList>
    </citation>
    <scope>NUCLEOTIDE SEQUENCE [LARGE SCALE GENOMIC DNA]</scope>
    <source>
        <strain evidence="2">CGMCC 4.7393</strain>
    </source>
</reference>
<protein>
    <submittedName>
        <fullName evidence="1">Uncharacterized protein</fullName>
    </submittedName>
</protein>
<evidence type="ECO:0000313" key="2">
    <source>
        <dbReference type="Proteomes" id="UP001596405"/>
    </source>
</evidence>
<gene>
    <name evidence="1" type="ORF">ACFQHR_05120</name>
</gene>